<accession>A0A7S3LXD2</accession>
<feature type="compositionally biased region" description="Basic and acidic residues" evidence="2">
    <location>
        <begin position="58"/>
        <end position="76"/>
    </location>
</feature>
<organism evidence="3">
    <name type="scientific">Palpitomonas bilix</name>
    <dbReference type="NCBI Taxonomy" id="652834"/>
    <lineage>
        <taxon>Eukaryota</taxon>
        <taxon>Eukaryota incertae sedis</taxon>
    </lineage>
</organism>
<evidence type="ECO:0000256" key="2">
    <source>
        <dbReference type="SAM" id="MobiDB-lite"/>
    </source>
</evidence>
<dbReference type="EMBL" id="HBIB01048998">
    <property type="protein sequence ID" value="CAE0269933.1"/>
    <property type="molecule type" value="Transcribed_RNA"/>
</dbReference>
<reference evidence="3" key="1">
    <citation type="submission" date="2021-01" db="EMBL/GenBank/DDBJ databases">
        <authorList>
            <person name="Corre E."/>
            <person name="Pelletier E."/>
            <person name="Niang G."/>
            <person name="Scheremetjew M."/>
            <person name="Finn R."/>
            <person name="Kale V."/>
            <person name="Holt S."/>
            <person name="Cochrane G."/>
            <person name="Meng A."/>
            <person name="Brown T."/>
            <person name="Cohen L."/>
        </authorList>
    </citation>
    <scope>NUCLEOTIDE SEQUENCE</scope>
    <source>
        <strain evidence="3">NIES-2562</strain>
    </source>
</reference>
<name>A0A7S3LXD2_9EUKA</name>
<evidence type="ECO:0000313" key="3">
    <source>
        <dbReference type="EMBL" id="CAE0269933.1"/>
    </source>
</evidence>
<feature type="region of interest" description="Disordered" evidence="2">
    <location>
        <begin position="58"/>
        <end position="77"/>
    </location>
</feature>
<proteinExistence type="predicted"/>
<dbReference type="AlphaFoldDB" id="A0A7S3LXD2"/>
<sequence length="538" mass="59959">MSDLLSPTGAEPFNIDPASLSNLVGVQSTLDLTKLEGVLASVVKEMKRANTRISHLEREVEDEKNKSTTAKEEAENLQRSLTATVAELRAQTAKVNKVEEELQTLREEFETEKVENEDSHGKNDARLTGCENRIRELHDAKSEAEEASKKEGATLTARMAMVERSLASKAKEDFVQNLAQDLKAAHQQLKGLEQLAKKVDVDVFNTLRDETKKGISALEERLGDQKAEVDKEIAALNESFEDLKFGEERNGGAAVMEMMNEMEGVRAEMNAMTSRNNNLRSEMTSRVQAVEKDVPELDMRLSTQISDIRRIVDSVGETSAAPTAGGGVDPIALKKLKVELEDVMATREELQQLAEPLHERMERAEGDVREIRRAMTDVKRAVSELRSISNTKDIREKVDNVEKKLDELAKSMTAFASEEEVEEKMNNVKDELSQKLEIGWATDFEQTAAAQATRIKALEEGLPRIRDRFKSKADKNDITKVKKMISELELTMENVGAGSRVKCISCDRVSNRREQDNGSGVRGRVSCSTYLTGGKQLC</sequence>
<feature type="coiled-coil region" evidence="1">
    <location>
        <begin position="175"/>
        <end position="282"/>
    </location>
</feature>
<evidence type="ECO:0000256" key="1">
    <source>
        <dbReference type="SAM" id="Coils"/>
    </source>
</evidence>
<protein>
    <submittedName>
        <fullName evidence="3">Uncharacterized protein</fullName>
    </submittedName>
</protein>
<feature type="coiled-coil region" evidence="1">
    <location>
        <begin position="333"/>
        <end position="438"/>
    </location>
</feature>
<gene>
    <name evidence="3" type="ORF">PBIL07802_LOCUS32286</name>
</gene>
<keyword evidence="1" id="KW-0175">Coiled coil</keyword>